<reference evidence="2" key="1">
    <citation type="submission" date="2019-08" db="EMBL/GenBank/DDBJ databases">
        <authorList>
            <person name="Kucharzyk K."/>
            <person name="Murdoch R.W."/>
            <person name="Higgins S."/>
            <person name="Loffler F."/>
        </authorList>
    </citation>
    <scope>NUCLEOTIDE SEQUENCE</scope>
</reference>
<evidence type="ECO:0000256" key="1">
    <source>
        <dbReference type="SAM" id="Phobius"/>
    </source>
</evidence>
<keyword evidence="1" id="KW-0472">Membrane</keyword>
<name>A0A645D7V3_9ZZZZ</name>
<organism evidence="2">
    <name type="scientific">bioreactor metagenome</name>
    <dbReference type="NCBI Taxonomy" id="1076179"/>
    <lineage>
        <taxon>unclassified sequences</taxon>
        <taxon>metagenomes</taxon>
        <taxon>ecological metagenomes</taxon>
    </lineage>
</organism>
<gene>
    <name evidence="2" type="ORF">SDC9_132100</name>
</gene>
<keyword evidence="1" id="KW-1133">Transmembrane helix</keyword>
<sequence>MTNENNCRLPLVNLAKPGRSFNVMASVINGKPVAAIDVAKAMTTIVNLSGFALKIENRSSNCAFEYSVVADMIRMNVNWSTNLKIVTPDPTMINGIASFIVSSNSFLVATFTWLLLCSIC</sequence>
<dbReference type="AlphaFoldDB" id="A0A645D7V3"/>
<dbReference type="EMBL" id="VSSQ01033436">
    <property type="protein sequence ID" value="MPM85023.1"/>
    <property type="molecule type" value="Genomic_DNA"/>
</dbReference>
<evidence type="ECO:0000313" key="2">
    <source>
        <dbReference type="EMBL" id="MPM85023.1"/>
    </source>
</evidence>
<feature type="transmembrane region" description="Helical" evidence="1">
    <location>
        <begin position="96"/>
        <end position="116"/>
    </location>
</feature>
<comment type="caution">
    <text evidence="2">The sequence shown here is derived from an EMBL/GenBank/DDBJ whole genome shotgun (WGS) entry which is preliminary data.</text>
</comment>
<keyword evidence="1" id="KW-0812">Transmembrane</keyword>
<protein>
    <submittedName>
        <fullName evidence="2">Uncharacterized protein</fullName>
    </submittedName>
</protein>
<proteinExistence type="predicted"/>
<accession>A0A645D7V3</accession>